<dbReference type="GO" id="GO:0016301">
    <property type="term" value="F:kinase activity"/>
    <property type="evidence" value="ECO:0007669"/>
    <property type="project" value="UniProtKB-KW"/>
</dbReference>
<dbReference type="InterPro" id="IPR004147">
    <property type="entry name" value="ABC1_dom"/>
</dbReference>
<feature type="domain" description="ABC1 atypical kinase-like" evidence="5">
    <location>
        <begin position="99"/>
        <end position="341"/>
    </location>
</feature>
<evidence type="ECO:0000256" key="2">
    <source>
        <dbReference type="ARBA" id="ARBA00022679"/>
    </source>
</evidence>
<comment type="similarity">
    <text evidence="1">Belongs to the protein kinase superfamily. ADCK protein kinase family.</text>
</comment>
<evidence type="ECO:0000313" key="6">
    <source>
        <dbReference type="EMBL" id="MFD1233668.1"/>
    </source>
</evidence>
<accession>A0ABW3VG83</accession>
<dbReference type="EMBL" id="JBHTMB010000078">
    <property type="protein sequence ID" value="MFD1233668.1"/>
    <property type="molecule type" value="Genomic_DNA"/>
</dbReference>
<keyword evidence="7" id="KW-1185">Reference proteome</keyword>
<gene>
    <name evidence="6" type="ORF">ACFQ34_10270</name>
</gene>
<evidence type="ECO:0000256" key="4">
    <source>
        <dbReference type="ARBA" id="ARBA00022840"/>
    </source>
</evidence>
<dbReference type="Proteomes" id="UP001597182">
    <property type="component" value="Unassembled WGS sequence"/>
</dbReference>
<evidence type="ECO:0000256" key="1">
    <source>
        <dbReference type="ARBA" id="ARBA00009670"/>
    </source>
</evidence>
<dbReference type="CDD" id="cd13970">
    <property type="entry name" value="ABC1_ADCK3"/>
    <property type="match status" value="1"/>
</dbReference>
<keyword evidence="4" id="KW-0067">ATP-binding</keyword>
<dbReference type="InterPro" id="IPR051409">
    <property type="entry name" value="Atypical_kinase_ADCK"/>
</dbReference>
<keyword evidence="3" id="KW-0547">Nucleotide-binding</keyword>
<dbReference type="SUPFAM" id="SSF56112">
    <property type="entry name" value="Protein kinase-like (PK-like)"/>
    <property type="match status" value="1"/>
</dbReference>
<proteinExistence type="inferred from homology"/>
<keyword evidence="6" id="KW-0418">Kinase</keyword>
<comment type="caution">
    <text evidence="6">The sequence shown here is derived from an EMBL/GenBank/DDBJ whole genome shotgun (WGS) entry which is preliminary data.</text>
</comment>
<sequence>MTDTAYSEIPRGSVARSARIAALPLAFGGRAVAGWGRRLAGADAEQVSASAMERNAEQLFAVLGQLKGGAMKVGQALSVYDSMIPAEIAEPYRQALAKLQSCGPTMPARTVHRVLAEQLGRDWRRRFRSFDDEPAAAASVGQVHHAVWADGREVAVKIQYPGADQALDADLRTLGRFSSLFALIVPALDAKALVRELRRRMLDELDYRAEADHQRRFAAAYAGDPRLHVPAVVASAPKVIVSEWLDGVSLGAMTARPAGDATEQALRDSWAHTIIETMFSSPLRVGLLHADPHPGNFMVLADGRLAMIDFGAVAELPDGFPPVLARILRHVADAEPAKMMRLMLAEGFVGGDVPPEDVLRYIGALADPLRSRTFRFHRDWMAQQGSRVMDVRGRAFWETGRSLALPPQHMLIVRVLSGWTNILAQLDCTVAARALAEAWLPEF</sequence>
<dbReference type="InterPro" id="IPR034646">
    <property type="entry name" value="ADCK3_dom"/>
</dbReference>
<name>A0ABW3VG83_9PSEU</name>
<evidence type="ECO:0000259" key="5">
    <source>
        <dbReference type="Pfam" id="PF03109"/>
    </source>
</evidence>
<organism evidence="6 7">
    <name type="scientific">Pseudonocardia benzenivorans</name>
    <dbReference type="NCBI Taxonomy" id="228005"/>
    <lineage>
        <taxon>Bacteria</taxon>
        <taxon>Bacillati</taxon>
        <taxon>Actinomycetota</taxon>
        <taxon>Actinomycetes</taxon>
        <taxon>Pseudonocardiales</taxon>
        <taxon>Pseudonocardiaceae</taxon>
        <taxon>Pseudonocardia</taxon>
    </lineage>
</organism>
<dbReference type="PANTHER" id="PTHR43851">
    <property type="match status" value="1"/>
</dbReference>
<reference evidence="7" key="1">
    <citation type="journal article" date="2019" name="Int. J. Syst. Evol. Microbiol.">
        <title>The Global Catalogue of Microorganisms (GCM) 10K type strain sequencing project: providing services to taxonomists for standard genome sequencing and annotation.</title>
        <authorList>
            <consortium name="The Broad Institute Genomics Platform"/>
            <consortium name="The Broad Institute Genome Sequencing Center for Infectious Disease"/>
            <person name="Wu L."/>
            <person name="Ma J."/>
        </authorList>
    </citation>
    <scope>NUCLEOTIDE SEQUENCE [LARGE SCALE GENOMIC DNA]</scope>
    <source>
        <strain evidence="7">CCUG 49018</strain>
    </source>
</reference>
<dbReference type="Pfam" id="PF03109">
    <property type="entry name" value="ABC1"/>
    <property type="match status" value="1"/>
</dbReference>
<evidence type="ECO:0000256" key="3">
    <source>
        <dbReference type="ARBA" id="ARBA00022741"/>
    </source>
</evidence>
<dbReference type="RefSeq" id="WP_346091720.1">
    <property type="nucleotide sequence ID" value="NZ_BAABKS010000033.1"/>
</dbReference>
<keyword evidence="2" id="KW-0808">Transferase</keyword>
<dbReference type="PANTHER" id="PTHR43851:SF3">
    <property type="entry name" value="COENZYME Q8"/>
    <property type="match status" value="1"/>
</dbReference>
<dbReference type="InterPro" id="IPR011009">
    <property type="entry name" value="Kinase-like_dom_sf"/>
</dbReference>
<protein>
    <submittedName>
        <fullName evidence="6">ABC1 kinase family protein</fullName>
    </submittedName>
</protein>
<evidence type="ECO:0000313" key="7">
    <source>
        <dbReference type="Proteomes" id="UP001597182"/>
    </source>
</evidence>